<name>S3D1P5_GLAL2</name>
<gene>
    <name evidence="3" type="ORF">GLAREA_12486</name>
</gene>
<keyword evidence="4" id="KW-1185">Reference proteome</keyword>
<dbReference type="NCBIfam" id="TIGR00106">
    <property type="entry name" value="MTH1187 family thiamine-binding protein"/>
    <property type="match status" value="1"/>
</dbReference>
<evidence type="ECO:0000313" key="4">
    <source>
        <dbReference type="Proteomes" id="UP000016922"/>
    </source>
</evidence>
<dbReference type="Proteomes" id="UP000016922">
    <property type="component" value="Unassembled WGS sequence"/>
</dbReference>
<dbReference type="SUPFAM" id="SSF89957">
    <property type="entry name" value="MTH1187/YkoF-like"/>
    <property type="match status" value="1"/>
</dbReference>
<proteinExistence type="inferred from homology"/>
<organism evidence="3 4">
    <name type="scientific">Glarea lozoyensis (strain ATCC 20868 / MF5171)</name>
    <dbReference type="NCBI Taxonomy" id="1116229"/>
    <lineage>
        <taxon>Eukaryota</taxon>
        <taxon>Fungi</taxon>
        <taxon>Dikarya</taxon>
        <taxon>Ascomycota</taxon>
        <taxon>Pezizomycotina</taxon>
        <taxon>Leotiomycetes</taxon>
        <taxon>Helotiales</taxon>
        <taxon>Helotiaceae</taxon>
        <taxon>Glarea</taxon>
    </lineage>
</organism>
<dbReference type="Gene3D" id="3.30.70.930">
    <property type="match status" value="1"/>
</dbReference>
<dbReference type="GeneID" id="19471527"/>
<accession>S3D1P5</accession>
<dbReference type="EMBL" id="KE145361">
    <property type="protein sequence ID" value="EPE31730.1"/>
    <property type="molecule type" value="Genomic_DNA"/>
</dbReference>
<dbReference type="eggNOG" id="ENOG502S45I">
    <property type="taxonomic scope" value="Eukaryota"/>
</dbReference>
<dbReference type="GO" id="GO:0005829">
    <property type="term" value="C:cytosol"/>
    <property type="evidence" value="ECO:0007669"/>
    <property type="project" value="TreeGrafter"/>
</dbReference>
<dbReference type="HOGENOM" id="CLU_137479_0_0_1"/>
<evidence type="ECO:0000259" key="2">
    <source>
        <dbReference type="Pfam" id="PF01910"/>
    </source>
</evidence>
<dbReference type="PANTHER" id="PTHR33777">
    <property type="entry name" value="UPF0045 PROTEIN ECM15"/>
    <property type="match status" value="1"/>
</dbReference>
<evidence type="ECO:0000313" key="3">
    <source>
        <dbReference type="EMBL" id="EPE31730.1"/>
    </source>
</evidence>
<comment type="similarity">
    <text evidence="1">Belongs to the UPF0045 family.</text>
</comment>
<dbReference type="InterPro" id="IPR029756">
    <property type="entry name" value="MTH1187/YkoF-like"/>
</dbReference>
<dbReference type="Pfam" id="PF01910">
    <property type="entry name" value="Thiamine_BP"/>
    <property type="match status" value="1"/>
</dbReference>
<dbReference type="KEGG" id="glz:GLAREA_12486"/>
<dbReference type="PANTHER" id="PTHR33777:SF1">
    <property type="entry name" value="UPF0045 PROTEIN ECM15"/>
    <property type="match status" value="1"/>
</dbReference>
<reference evidence="3 4" key="1">
    <citation type="journal article" date="2013" name="BMC Genomics">
        <title>Genomics-driven discovery of the pneumocandin biosynthetic gene cluster in the fungus Glarea lozoyensis.</title>
        <authorList>
            <person name="Chen L."/>
            <person name="Yue Q."/>
            <person name="Zhang X."/>
            <person name="Xiang M."/>
            <person name="Wang C."/>
            <person name="Li S."/>
            <person name="Che Y."/>
            <person name="Ortiz-Lopez F.J."/>
            <person name="Bills G.F."/>
            <person name="Liu X."/>
            <person name="An Z."/>
        </authorList>
    </citation>
    <scope>NUCLEOTIDE SEQUENCE [LARGE SCALE GENOMIC DNA]</scope>
    <source>
        <strain evidence="4">ATCC 20868 / MF5171</strain>
    </source>
</reference>
<dbReference type="RefSeq" id="XP_008081459.1">
    <property type="nucleotide sequence ID" value="XM_008083268.1"/>
</dbReference>
<dbReference type="OMA" id="RVIGQCH"/>
<dbReference type="InterPro" id="IPR051614">
    <property type="entry name" value="UPF0045_domain"/>
</dbReference>
<dbReference type="AlphaFoldDB" id="S3D1P5"/>
<feature type="domain" description="Thiamine-binding protein" evidence="2">
    <location>
        <begin position="20"/>
        <end position="111"/>
    </location>
</feature>
<sequence>MSQSPTIDYANLPTPPVCVADFCLIPIGTPSPSVSAEIAAVQRLMRVSGLSFGMHSAGTTVEGSWDDVMRLIGQAHTLVHQNGVLRVQTDIRVGSRTDKKQHFSEKVSKVESILAGDEPHIKKSSTFGEGEKEA</sequence>
<evidence type="ECO:0000256" key="1">
    <source>
        <dbReference type="ARBA" id="ARBA00010272"/>
    </source>
</evidence>
<dbReference type="InterPro" id="IPR002767">
    <property type="entry name" value="Thiamine_BP"/>
</dbReference>
<dbReference type="OrthoDB" id="5587367at2759"/>
<protein>
    <recommendedName>
        <fullName evidence="2">Thiamine-binding protein domain-containing protein</fullName>
    </recommendedName>
</protein>